<name>A0A0A9ALY9_ARUDO</name>
<dbReference type="AlphaFoldDB" id="A0A0A9ALY9"/>
<proteinExistence type="predicted"/>
<organism evidence="1">
    <name type="scientific">Arundo donax</name>
    <name type="common">Giant reed</name>
    <name type="synonym">Donax arundinaceus</name>
    <dbReference type="NCBI Taxonomy" id="35708"/>
    <lineage>
        <taxon>Eukaryota</taxon>
        <taxon>Viridiplantae</taxon>
        <taxon>Streptophyta</taxon>
        <taxon>Embryophyta</taxon>
        <taxon>Tracheophyta</taxon>
        <taxon>Spermatophyta</taxon>
        <taxon>Magnoliopsida</taxon>
        <taxon>Liliopsida</taxon>
        <taxon>Poales</taxon>
        <taxon>Poaceae</taxon>
        <taxon>PACMAD clade</taxon>
        <taxon>Arundinoideae</taxon>
        <taxon>Arundineae</taxon>
        <taxon>Arundo</taxon>
    </lineage>
</organism>
<reference evidence="1" key="2">
    <citation type="journal article" date="2015" name="Data Brief">
        <title>Shoot transcriptome of the giant reed, Arundo donax.</title>
        <authorList>
            <person name="Barrero R.A."/>
            <person name="Guerrero F.D."/>
            <person name="Moolhuijzen P."/>
            <person name="Goolsby J.A."/>
            <person name="Tidwell J."/>
            <person name="Bellgard S.E."/>
            <person name="Bellgard M.I."/>
        </authorList>
    </citation>
    <scope>NUCLEOTIDE SEQUENCE</scope>
    <source>
        <tissue evidence="1">Shoot tissue taken approximately 20 cm above the soil surface</tissue>
    </source>
</reference>
<protein>
    <submittedName>
        <fullName evidence="1">Uncharacterized protein</fullName>
    </submittedName>
</protein>
<reference evidence="1" key="1">
    <citation type="submission" date="2014-09" db="EMBL/GenBank/DDBJ databases">
        <authorList>
            <person name="Magalhaes I.L.F."/>
            <person name="Oliveira U."/>
            <person name="Santos F.R."/>
            <person name="Vidigal T.H.D.A."/>
            <person name="Brescovit A.D."/>
            <person name="Santos A.J."/>
        </authorList>
    </citation>
    <scope>NUCLEOTIDE SEQUENCE</scope>
    <source>
        <tissue evidence="1">Shoot tissue taken approximately 20 cm above the soil surface</tissue>
    </source>
</reference>
<dbReference type="EMBL" id="GBRH01245171">
    <property type="protein sequence ID" value="JAD52724.1"/>
    <property type="molecule type" value="Transcribed_RNA"/>
</dbReference>
<evidence type="ECO:0000313" key="1">
    <source>
        <dbReference type="EMBL" id="JAD52724.1"/>
    </source>
</evidence>
<sequence>MKIAAGRTTVVMGGGWILTRHPQTMVGVRSKVPRT</sequence>
<accession>A0A0A9ALY9</accession>